<feature type="region of interest" description="Disordered" evidence="1">
    <location>
        <begin position="226"/>
        <end position="253"/>
    </location>
</feature>
<feature type="non-terminal residue" evidence="2">
    <location>
        <position position="400"/>
    </location>
</feature>
<evidence type="ECO:0000256" key="1">
    <source>
        <dbReference type="SAM" id="MobiDB-lite"/>
    </source>
</evidence>
<dbReference type="EMBL" id="CAJNNV010012664">
    <property type="protein sequence ID" value="CAE8600978.1"/>
    <property type="molecule type" value="Genomic_DNA"/>
</dbReference>
<feature type="compositionally biased region" description="Low complexity" evidence="1">
    <location>
        <begin position="25"/>
        <end position="48"/>
    </location>
</feature>
<dbReference type="SUPFAM" id="SSF81995">
    <property type="entry name" value="beta-sandwich domain of Sec23/24"/>
    <property type="match status" value="1"/>
</dbReference>
<evidence type="ECO:0000313" key="2">
    <source>
        <dbReference type="EMBL" id="CAE8600978.1"/>
    </source>
</evidence>
<gene>
    <name evidence="2" type="ORF">PGLA1383_LOCUS19276</name>
</gene>
<feature type="region of interest" description="Disordered" evidence="1">
    <location>
        <begin position="342"/>
        <end position="367"/>
    </location>
</feature>
<sequence>MAKAERLANEESSLGLSWPENQAEQQQQQQQQQQPQQQQQHQQQQQQQPRRVLFLGGGETTYQWGSFTVRGRQMARGLRALGLDARAWNSPCEAWCQLGRQQGAGGWVPTSFVHVKYVCECAVALFPSSVHVHDPVDIFRVSSAPLVDAVLVQTSLARADLLEHPPLQPLLRSERFSVHWLPIHHSNTHGLRIDPEQPVTRVGVHTVHQDVELEALISGILESLESVEGSPSGEGAAEQQQQQRRQPQQQQTPEFVHLDPSKLFEWAEGKVASPQQTDAVYQQLATLQTGAVRQSGCMSDWWFCSRWKTGQRLVNLLSVGVPTLVWGDAQGHQDVVQGLWPPPEEEEASLSNRNNNQEGQAPGRSHYPEQLVVSDSTARSALEALLSNTSLRQEAAAQGL</sequence>
<protein>
    <submittedName>
        <fullName evidence="2">Uncharacterized protein</fullName>
    </submittedName>
</protein>
<feature type="region of interest" description="Disordered" evidence="1">
    <location>
        <begin position="1"/>
        <end position="49"/>
    </location>
</feature>
<dbReference type="Proteomes" id="UP000654075">
    <property type="component" value="Unassembled WGS sequence"/>
</dbReference>
<reference evidence="2" key="1">
    <citation type="submission" date="2021-02" db="EMBL/GenBank/DDBJ databases">
        <authorList>
            <person name="Dougan E. K."/>
            <person name="Rhodes N."/>
            <person name="Thang M."/>
            <person name="Chan C."/>
        </authorList>
    </citation>
    <scope>NUCLEOTIDE SEQUENCE</scope>
</reference>
<dbReference type="OrthoDB" id="445269at2759"/>
<feature type="compositionally biased region" description="Polar residues" evidence="1">
    <location>
        <begin position="349"/>
        <end position="359"/>
    </location>
</feature>
<accession>A0A813ERM7</accession>
<organism evidence="2 3">
    <name type="scientific">Polarella glacialis</name>
    <name type="common">Dinoflagellate</name>
    <dbReference type="NCBI Taxonomy" id="89957"/>
    <lineage>
        <taxon>Eukaryota</taxon>
        <taxon>Sar</taxon>
        <taxon>Alveolata</taxon>
        <taxon>Dinophyceae</taxon>
        <taxon>Suessiales</taxon>
        <taxon>Suessiaceae</taxon>
        <taxon>Polarella</taxon>
    </lineage>
</organism>
<keyword evidence="3" id="KW-1185">Reference proteome</keyword>
<name>A0A813ERM7_POLGL</name>
<comment type="caution">
    <text evidence="2">The sequence shown here is derived from an EMBL/GenBank/DDBJ whole genome shotgun (WGS) entry which is preliminary data.</text>
</comment>
<dbReference type="AlphaFoldDB" id="A0A813ERM7"/>
<feature type="compositionally biased region" description="Polar residues" evidence="1">
    <location>
        <begin position="10"/>
        <end position="24"/>
    </location>
</feature>
<proteinExistence type="predicted"/>
<feature type="compositionally biased region" description="Low complexity" evidence="1">
    <location>
        <begin position="239"/>
        <end position="251"/>
    </location>
</feature>
<evidence type="ECO:0000313" key="3">
    <source>
        <dbReference type="Proteomes" id="UP000654075"/>
    </source>
</evidence>